<feature type="region of interest" description="Disordered" evidence="1">
    <location>
        <begin position="218"/>
        <end position="249"/>
    </location>
</feature>
<organism evidence="2 3">
    <name type="scientific">Setomelanomma holmii</name>
    <dbReference type="NCBI Taxonomy" id="210430"/>
    <lineage>
        <taxon>Eukaryota</taxon>
        <taxon>Fungi</taxon>
        <taxon>Dikarya</taxon>
        <taxon>Ascomycota</taxon>
        <taxon>Pezizomycotina</taxon>
        <taxon>Dothideomycetes</taxon>
        <taxon>Pleosporomycetidae</taxon>
        <taxon>Pleosporales</taxon>
        <taxon>Pleosporineae</taxon>
        <taxon>Phaeosphaeriaceae</taxon>
        <taxon>Setomelanomma</taxon>
    </lineage>
</organism>
<proteinExistence type="predicted"/>
<comment type="caution">
    <text evidence="2">The sequence shown here is derived from an EMBL/GenBank/DDBJ whole genome shotgun (WGS) entry which is preliminary data.</text>
</comment>
<evidence type="ECO:0000313" key="2">
    <source>
        <dbReference type="EMBL" id="KAF2027607.1"/>
    </source>
</evidence>
<accession>A0A9P4H607</accession>
<name>A0A9P4H607_9PLEO</name>
<gene>
    <name evidence="2" type="ORF">EK21DRAFT_71615</name>
</gene>
<reference evidence="2" key="1">
    <citation type="journal article" date="2020" name="Stud. Mycol.">
        <title>101 Dothideomycetes genomes: a test case for predicting lifestyles and emergence of pathogens.</title>
        <authorList>
            <person name="Haridas S."/>
            <person name="Albert R."/>
            <person name="Binder M."/>
            <person name="Bloem J."/>
            <person name="Labutti K."/>
            <person name="Salamov A."/>
            <person name="Andreopoulos B."/>
            <person name="Baker S."/>
            <person name="Barry K."/>
            <person name="Bills G."/>
            <person name="Bluhm B."/>
            <person name="Cannon C."/>
            <person name="Castanera R."/>
            <person name="Culley D."/>
            <person name="Daum C."/>
            <person name="Ezra D."/>
            <person name="Gonzalez J."/>
            <person name="Henrissat B."/>
            <person name="Kuo A."/>
            <person name="Liang C."/>
            <person name="Lipzen A."/>
            <person name="Lutzoni F."/>
            <person name="Magnuson J."/>
            <person name="Mondo S."/>
            <person name="Nolan M."/>
            <person name="Ohm R."/>
            <person name="Pangilinan J."/>
            <person name="Park H.-J."/>
            <person name="Ramirez L."/>
            <person name="Alfaro M."/>
            <person name="Sun H."/>
            <person name="Tritt A."/>
            <person name="Yoshinaga Y."/>
            <person name="Zwiers L.-H."/>
            <person name="Turgeon B."/>
            <person name="Goodwin S."/>
            <person name="Spatafora J."/>
            <person name="Crous P."/>
            <person name="Grigoriev I."/>
        </authorList>
    </citation>
    <scope>NUCLEOTIDE SEQUENCE</scope>
    <source>
        <strain evidence="2">CBS 110217</strain>
    </source>
</reference>
<feature type="region of interest" description="Disordered" evidence="1">
    <location>
        <begin position="285"/>
        <end position="317"/>
    </location>
</feature>
<dbReference type="AlphaFoldDB" id="A0A9P4H607"/>
<keyword evidence="3" id="KW-1185">Reference proteome</keyword>
<feature type="compositionally biased region" description="Pro residues" evidence="1">
    <location>
        <begin position="230"/>
        <end position="244"/>
    </location>
</feature>
<sequence length="317" mass="36298">MCNIVTFRFTCQHTLRRQRSRCGGTKHKITASSRKAACIAKSLLTIHLGVECGPCQHRAWEGAWKLTLERANKFLEKVQQRDMPGVTEIGALVKELEVKYASASWDTRNMFAPEVKPKVSRVKHSWYEKLPSPLPHEVLPEDVVDFKAKQWHEMDEHDYDGNYVASTDPVHPVTTDYSHPLDDDDGSWILQHISLEEVQAAASDEWMDFNKGSQWTWDDSDTISIKPQTTSPPPPPRPSTPPIPNSTRAWYDNQRKVLNQRKKSDINKFYRDWLYLSRCEMRGFEGPEGRHIGEPSGRVRRGSVSMGRGSGITSRRL</sequence>
<dbReference type="OrthoDB" id="3933435at2759"/>
<dbReference type="Proteomes" id="UP000799777">
    <property type="component" value="Unassembled WGS sequence"/>
</dbReference>
<protein>
    <submittedName>
        <fullName evidence="2">Uncharacterized protein</fullName>
    </submittedName>
</protein>
<evidence type="ECO:0000313" key="3">
    <source>
        <dbReference type="Proteomes" id="UP000799777"/>
    </source>
</evidence>
<evidence type="ECO:0000256" key="1">
    <source>
        <dbReference type="SAM" id="MobiDB-lite"/>
    </source>
</evidence>
<dbReference type="EMBL" id="ML978224">
    <property type="protein sequence ID" value="KAF2027607.1"/>
    <property type="molecule type" value="Genomic_DNA"/>
</dbReference>